<evidence type="ECO:0000256" key="4">
    <source>
        <dbReference type="RuleBase" id="RU003718"/>
    </source>
</evidence>
<dbReference type="PANTHER" id="PTHR11926">
    <property type="entry name" value="GLUCOSYL/GLUCURONOSYL TRANSFERASES"/>
    <property type="match status" value="1"/>
</dbReference>
<accession>A0AA38G7S0</accession>
<evidence type="ECO:0000256" key="5">
    <source>
        <dbReference type="RuleBase" id="RU362057"/>
    </source>
</evidence>
<protein>
    <recommendedName>
        <fullName evidence="5">Glycosyltransferase</fullName>
        <ecNumber evidence="5">2.4.1.-</ecNumber>
    </recommendedName>
</protein>
<comment type="caution">
    <text evidence="7">The sequence shown here is derived from an EMBL/GenBank/DDBJ whole genome shotgun (WGS) entry which is preliminary data.</text>
</comment>
<evidence type="ECO:0000256" key="2">
    <source>
        <dbReference type="ARBA" id="ARBA00022676"/>
    </source>
</evidence>
<dbReference type="Pfam" id="PF00201">
    <property type="entry name" value="UDPGT"/>
    <property type="match status" value="1"/>
</dbReference>
<dbReference type="PANTHER" id="PTHR11926:SF774">
    <property type="entry name" value="UDP-GLYCOSYLTRANSFERASE 85A1-RELATED"/>
    <property type="match status" value="1"/>
</dbReference>
<sequence length="478" mass="53574">MMQHSSEYRKTKMPHALLIPLPAQGHINPMMQLAWKLVSDGFLVTFVNTELAHNQIIQANSTKQSDNMIRMVTVPHGVSPEQCRDDLGMFFRSVEEVLGPSVIDRLIHDINDKDEEPNISCIIADVWTCFGLHAVAKHHHISLAGFHTSLVSTCAIRYFSAELVSLGILPSDGILKEDTKQKYLPSMPPLRSTHLPWLYSGEFGFRLGIRMGQEISKIEWILFNTFYELESVVADELSKEVGTYPIGPLLTPEFLDFDTKETSKVIPSLWGDDVECLEWLQKQSERSVIYVSFGSIAVLNNGQVEELALALEATHRPFLWVVRSDLIDGSNAVLPPGFVERNRDRGCIVSWAPQLRVLSHPSIACFVTHCGWNSVQESITMGVPMLCWPYFADQFINSTYVVDVWKVGLPLNANKEGIIEKGEFTKAIEMLVVGEEGVQIRDAVSKLKTSARNAVREGGSSSNNYKLFINAVTKPTRQ</sequence>
<evidence type="ECO:0000313" key="8">
    <source>
        <dbReference type="Proteomes" id="UP000824469"/>
    </source>
</evidence>
<evidence type="ECO:0000259" key="6">
    <source>
        <dbReference type="Pfam" id="PF26168"/>
    </source>
</evidence>
<dbReference type="PROSITE" id="PS00375">
    <property type="entry name" value="UDPGT"/>
    <property type="match status" value="1"/>
</dbReference>
<evidence type="ECO:0000256" key="1">
    <source>
        <dbReference type="ARBA" id="ARBA00009995"/>
    </source>
</evidence>
<evidence type="ECO:0000313" key="7">
    <source>
        <dbReference type="EMBL" id="KAH9318016.1"/>
    </source>
</evidence>
<dbReference type="EC" id="2.4.1.-" evidence="5"/>
<dbReference type="SUPFAM" id="SSF53756">
    <property type="entry name" value="UDP-Glycosyltransferase/glycogen phosphorylase"/>
    <property type="match status" value="1"/>
</dbReference>
<keyword evidence="2 4" id="KW-0328">Glycosyltransferase</keyword>
<dbReference type="Proteomes" id="UP000824469">
    <property type="component" value="Unassembled WGS sequence"/>
</dbReference>
<reference evidence="7 8" key="1">
    <citation type="journal article" date="2021" name="Nat. Plants">
        <title>The Taxus genome provides insights into paclitaxel biosynthesis.</title>
        <authorList>
            <person name="Xiong X."/>
            <person name="Gou J."/>
            <person name="Liao Q."/>
            <person name="Li Y."/>
            <person name="Zhou Q."/>
            <person name="Bi G."/>
            <person name="Li C."/>
            <person name="Du R."/>
            <person name="Wang X."/>
            <person name="Sun T."/>
            <person name="Guo L."/>
            <person name="Liang H."/>
            <person name="Lu P."/>
            <person name="Wu Y."/>
            <person name="Zhang Z."/>
            <person name="Ro D.K."/>
            <person name="Shang Y."/>
            <person name="Huang S."/>
            <person name="Yan J."/>
        </authorList>
    </citation>
    <scope>NUCLEOTIDE SEQUENCE [LARGE SCALE GENOMIC DNA]</scope>
    <source>
        <strain evidence="7">Ta-2019</strain>
    </source>
</reference>
<comment type="similarity">
    <text evidence="1 4">Belongs to the UDP-glycosyltransferase family.</text>
</comment>
<keyword evidence="8" id="KW-1185">Reference proteome</keyword>
<proteinExistence type="inferred from homology"/>
<dbReference type="Pfam" id="PF26168">
    <property type="entry name" value="Glyco_transf_N"/>
    <property type="match status" value="1"/>
</dbReference>
<dbReference type="GO" id="GO:0008194">
    <property type="term" value="F:UDP-glycosyltransferase activity"/>
    <property type="evidence" value="ECO:0007669"/>
    <property type="project" value="InterPro"/>
</dbReference>
<gene>
    <name evidence="7" type="ORF">KI387_019785</name>
</gene>
<dbReference type="AlphaFoldDB" id="A0AA38G7S0"/>
<dbReference type="InterPro" id="IPR035595">
    <property type="entry name" value="UDP_glycos_trans_CS"/>
</dbReference>
<evidence type="ECO:0000256" key="3">
    <source>
        <dbReference type="ARBA" id="ARBA00022679"/>
    </source>
</evidence>
<name>A0AA38G7S0_TAXCH</name>
<dbReference type="OMA" id="MPIMKTE"/>
<dbReference type="FunFam" id="3.40.50.2000:FF:000078">
    <property type="entry name" value="Glycosyltransferase"/>
    <property type="match status" value="1"/>
</dbReference>
<dbReference type="InterPro" id="IPR058980">
    <property type="entry name" value="Glyco_transf_N"/>
</dbReference>
<dbReference type="GO" id="GO:0016758">
    <property type="term" value="F:hexosyltransferase activity"/>
    <property type="evidence" value="ECO:0007669"/>
    <property type="project" value="UniProtKB-ARBA"/>
</dbReference>
<keyword evidence="3 4" id="KW-0808">Transferase</keyword>
<dbReference type="CDD" id="cd03784">
    <property type="entry name" value="GT1_Gtf-like"/>
    <property type="match status" value="1"/>
</dbReference>
<dbReference type="EMBL" id="JAHRHJ020000004">
    <property type="protein sequence ID" value="KAH9318016.1"/>
    <property type="molecule type" value="Genomic_DNA"/>
</dbReference>
<feature type="domain" description="Glycosyltransferase N-terminal" evidence="6">
    <location>
        <begin position="18"/>
        <end position="56"/>
    </location>
</feature>
<dbReference type="Gene3D" id="3.40.50.2000">
    <property type="entry name" value="Glycogen Phosphorylase B"/>
    <property type="match status" value="2"/>
</dbReference>
<organism evidence="7 8">
    <name type="scientific">Taxus chinensis</name>
    <name type="common">Chinese yew</name>
    <name type="synonym">Taxus wallichiana var. chinensis</name>
    <dbReference type="NCBI Taxonomy" id="29808"/>
    <lineage>
        <taxon>Eukaryota</taxon>
        <taxon>Viridiplantae</taxon>
        <taxon>Streptophyta</taxon>
        <taxon>Embryophyta</taxon>
        <taxon>Tracheophyta</taxon>
        <taxon>Spermatophyta</taxon>
        <taxon>Pinopsida</taxon>
        <taxon>Pinidae</taxon>
        <taxon>Conifers II</taxon>
        <taxon>Cupressales</taxon>
        <taxon>Taxaceae</taxon>
        <taxon>Taxus</taxon>
    </lineage>
</organism>
<dbReference type="InterPro" id="IPR002213">
    <property type="entry name" value="UDP_glucos_trans"/>
</dbReference>